<dbReference type="InterPro" id="IPR019278">
    <property type="entry name" value="DICT_dom"/>
</dbReference>
<evidence type="ECO:0008006" key="6">
    <source>
        <dbReference type="Google" id="ProtNLM"/>
    </source>
</evidence>
<accession>A0AAE3FS86</accession>
<dbReference type="RefSeq" id="WP_250597361.1">
    <property type="nucleotide sequence ID" value="NZ_JAKRVY010000007.1"/>
</dbReference>
<dbReference type="AlphaFoldDB" id="A0AAE3FS86"/>
<evidence type="ECO:0000313" key="4">
    <source>
        <dbReference type="EMBL" id="MCL9814373.1"/>
    </source>
</evidence>
<proteinExistence type="predicted"/>
<sequence length="387" mass="43385">MGGEHDRCSDQDVPGSDGVDEAAIQSITHPTRQIVVRYLSATGAVGLDRLALVVAGVSMRERGKQVATAAGYRRLRTELHHVHLPHLDSAGLVEYDTDTHRVGAGSIPTAILDLIDETRARERSQQHPETADDRPVQFDTEPDAIGRISSLQELLTAVERARTTVRLFSPEPDEDALAGFITRNVRVEYEPLPSSLAPGFAVVERDDGLALCRLDILTSVNAPPTDPPWDEEIDRTAYRQFLGLFRDRPFATTDRKQLLATSREIEDRAWRTGRGEIHAGFQSLSVFRTQRRLYRRLGEKPGLDVHVYGRPDWTPPAVDSVTTIAIDNQEIGEFWFVVYRDATDTTATALVAEERQPDEYYGVWTYDAETVDRLTTYLRESYPAAEE</sequence>
<feature type="compositionally biased region" description="Basic and acidic residues" evidence="1">
    <location>
        <begin position="120"/>
        <end position="136"/>
    </location>
</feature>
<feature type="region of interest" description="Disordered" evidence="1">
    <location>
        <begin position="120"/>
        <end position="139"/>
    </location>
</feature>
<evidence type="ECO:0000256" key="1">
    <source>
        <dbReference type="SAM" id="MobiDB-lite"/>
    </source>
</evidence>
<protein>
    <recommendedName>
        <fullName evidence="6">Histidine kinase</fullName>
    </recommendedName>
</protein>
<dbReference type="Proteomes" id="UP001202674">
    <property type="component" value="Unassembled WGS sequence"/>
</dbReference>
<comment type="caution">
    <text evidence="4">The sequence shown here is derived from an EMBL/GenBank/DDBJ whole genome shotgun (WGS) entry which is preliminary data.</text>
</comment>
<gene>
    <name evidence="4" type="ORF">AArcSt11_11995</name>
</gene>
<evidence type="ECO:0000313" key="5">
    <source>
        <dbReference type="Proteomes" id="UP001202674"/>
    </source>
</evidence>
<reference evidence="4 5" key="1">
    <citation type="journal article" date="2022" name="Syst. Appl. Microbiol.">
        <title>Natronocalculus amylovorans gen. nov., sp. nov., and Natranaeroarchaeum aerophilus sp. nov., dominant culturable amylolytic natronoarchaea from hypersaline soda lakes in southwestern Siberia.</title>
        <authorList>
            <person name="Sorokin D.Y."/>
            <person name="Elcheninov A.G."/>
            <person name="Khizhniak T.V."/>
            <person name="Koenen M."/>
            <person name="Bale N.J."/>
            <person name="Damste J.S.S."/>
            <person name="Kublanov I.V."/>
        </authorList>
    </citation>
    <scope>NUCLEOTIDE SEQUENCE [LARGE SCALE GENOMIC DNA]</scope>
    <source>
        <strain evidence="4 5">AArc-St1-1</strain>
    </source>
</reference>
<evidence type="ECO:0000259" key="3">
    <source>
        <dbReference type="Pfam" id="PF24035"/>
    </source>
</evidence>
<name>A0AAE3FS86_9EURY</name>
<organism evidence="4 5">
    <name type="scientific">Natranaeroarchaeum aerophilus</name>
    <dbReference type="NCBI Taxonomy" id="2917711"/>
    <lineage>
        <taxon>Archaea</taxon>
        <taxon>Methanobacteriati</taxon>
        <taxon>Methanobacteriota</taxon>
        <taxon>Stenosarchaea group</taxon>
        <taxon>Halobacteria</taxon>
        <taxon>Halobacteriales</taxon>
        <taxon>Natronoarchaeaceae</taxon>
        <taxon>Natranaeroarchaeum</taxon>
    </lineage>
</organism>
<evidence type="ECO:0000259" key="2">
    <source>
        <dbReference type="Pfam" id="PF10069"/>
    </source>
</evidence>
<dbReference type="Pfam" id="PF24035">
    <property type="entry name" value="DUF7344"/>
    <property type="match status" value="1"/>
</dbReference>
<dbReference type="Pfam" id="PF10069">
    <property type="entry name" value="DICT"/>
    <property type="match status" value="1"/>
</dbReference>
<keyword evidence="5" id="KW-1185">Reference proteome</keyword>
<dbReference type="InterPro" id="IPR055768">
    <property type="entry name" value="DUF7344"/>
</dbReference>
<dbReference type="EMBL" id="JAKRVY010000007">
    <property type="protein sequence ID" value="MCL9814373.1"/>
    <property type="molecule type" value="Genomic_DNA"/>
</dbReference>
<feature type="domain" description="DUF7344" evidence="3">
    <location>
        <begin position="29"/>
        <end position="102"/>
    </location>
</feature>
<feature type="domain" description="DICT" evidence="2">
    <location>
        <begin position="252"/>
        <end position="354"/>
    </location>
</feature>